<evidence type="ECO:0000256" key="1">
    <source>
        <dbReference type="ARBA" id="ARBA00001974"/>
    </source>
</evidence>
<dbReference type="InterPro" id="IPR050416">
    <property type="entry name" value="FAD-linked_Oxidoreductase"/>
</dbReference>
<dbReference type="InterPro" id="IPR036318">
    <property type="entry name" value="FAD-bd_PCMH-like_sf"/>
</dbReference>
<dbReference type="InterPro" id="IPR012951">
    <property type="entry name" value="BBE"/>
</dbReference>
<dbReference type="Gene3D" id="3.40.462.20">
    <property type="match status" value="1"/>
</dbReference>
<dbReference type="InterPro" id="IPR006093">
    <property type="entry name" value="Oxy_OxRdtase_FAD_BS"/>
</dbReference>
<evidence type="ECO:0000256" key="4">
    <source>
        <dbReference type="ARBA" id="ARBA00022827"/>
    </source>
</evidence>
<evidence type="ECO:0000313" key="7">
    <source>
        <dbReference type="EMBL" id="WOO40732.1"/>
    </source>
</evidence>
<dbReference type="GO" id="GO:0071949">
    <property type="term" value="F:FAD binding"/>
    <property type="evidence" value="ECO:0007669"/>
    <property type="project" value="InterPro"/>
</dbReference>
<keyword evidence="8" id="KW-1185">Reference proteome</keyword>
<evidence type="ECO:0000256" key="3">
    <source>
        <dbReference type="ARBA" id="ARBA00022630"/>
    </source>
</evidence>
<dbReference type="PROSITE" id="PS00862">
    <property type="entry name" value="OX2_COVAL_FAD"/>
    <property type="match status" value="1"/>
</dbReference>
<dbReference type="InterPro" id="IPR016169">
    <property type="entry name" value="FAD-bd_PCMH_sub2"/>
</dbReference>
<dbReference type="EMBL" id="CP136920">
    <property type="protein sequence ID" value="WOO40732.1"/>
    <property type="molecule type" value="Genomic_DNA"/>
</dbReference>
<comment type="cofactor">
    <cofactor evidence="1">
        <name>FAD</name>
        <dbReference type="ChEBI" id="CHEBI:57692"/>
    </cofactor>
</comment>
<evidence type="ECO:0000256" key="2">
    <source>
        <dbReference type="ARBA" id="ARBA00005466"/>
    </source>
</evidence>
<dbReference type="InterPro" id="IPR016167">
    <property type="entry name" value="FAD-bd_PCMH_sub1"/>
</dbReference>
<evidence type="ECO:0000256" key="5">
    <source>
        <dbReference type="ARBA" id="ARBA00023002"/>
    </source>
</evidence>
<accession>A0AAQ3LAP3</accession>
<keyword evidence="3" id="KW-0285">Flavoprotein</keyword>
<dbReference type="InterPro" id="IPR006094">
    <property type="entry name" value="Oxid_FAD_bind_N"/>
</dbReference>
<name>A0AAQ3LAP3_9BACT</name>
<feature type="domain" description="FAD-binding PCMH-type" evidence="6">
    <location>
        <begin position="37"/>
        <end position="206"/>
    </location>
</feature>
<keyword evidence="5" id="KW-0560">Oxidoreductase</keyword>
<dbReference type="Gene3D" id="3.30.465.10">
    <property type="match status" value="1"/>
</dbReference>
<organism evidence="7 8">
    <name type="scientific">Rubellicoccus peritrichatus</name>
    <dbReference type="NCBI Taxonomy" id="3080537"/>
    <lineage>
        <taxon>Bacteria</taxon>
        <taxon>Pseudomonadati</taxon>
        <taxon>Verrucomicrobiota</taxon>
        <taxon>Opitutia</taxon>
        <taxon>Puniceicoccales</taxon>
        <taxon>Cerasicoccaceae</taxon>
        <taxon>Rubellicoccus</taxon>
    </lineage>
</organism>
<evidence type="ECO:0000313" key="8">
    <source>
        <dbReference type="Proteomes" id="UP001304300"/>
    </source>
</evidence>
<dbReference type="SUPFAM" id="SSF56176">
    <property type="entry name" value="FAD-binding/transporter-associated domain-like"/>
    <property type="match status" value="1"/>
</dbReference>
<dbReference type="PANTHER" id="PTHR42973:SF39">
    <property type="entry name" value="FAD-BINDING PCMH-TYPE DOMAIN-CONTAINING PROTEIN"/>
    <property type="match status" value="1"/>
</dbReference>
<sequence length="479" mass="53028">MNPKYLDQLEKLLPQRVGLIESRIWEAGRQVFSPMGRIRKPAVVVRPANREEVSSVMRWATETNTRVIARSGGHSFDAFCVQDNTVMLDLRDLNQATFEGDRMLKLMPTSTNASVNEVLSHVNYVLPGGDCPTVAMGGQAAGGGFGYLSRLFGLTLDSMVDTTVVTGDGQIVMASQAENSDLFWACRGGGGCAGIMTDMTFDLCPVKHVTCIKLDFQWEAAADILILFTEMMREGPIEMGLKLKIRTTGPGRFYDKSCKNSGYGGMPLVHLDGLFIGCEVAALEYLKPFLNHPSLIDSIVVEKDTYRDAMSQLVPFDLLHDPAPRNIHPIRVASDFSKGGINEDEAVAIVQFIDQLEYAPDLAGGCVLLESCNGAITDASISDTAYPHRNAELLIQWEMFHDVAVKPELIQRHDALLTGVRSELSRILTGGRYVNYADRLDTPRNWWGGNLERLQAITTKYDPNKQLISRMWPVECSEE</sequence>
<dbReference type="InterPro" id="IPR016166">
    <property type="entry name" value="FAD-bd_PCMH"/>
</dbReference>
<gene>
    <name evidence="7" type="ORF">RZN69_19085</name>
</gene>
<keyword evidence="4" id="KW-0274">FAD</keyword>
<dbReference type="AlphaFoldDB" id="A0AAQ3LAP3"/>
<dbReference type="KEGG" id="puo:RZN69_19085"/>
<evidence type="ECO:0000259" key="6">
    <source>
        <dbReference type="PROSITE" id="PS51387"/>
    </source>
</evidence>
<dbReference type="PANTHER" id="PTHR42973">
    <property type="entry name" value="BINDING OXIDOREDUCTASE, PUTATIVE (AFU_ORTHOLOGUE AFUA_1G17690)-RELATED"/>
    <property type="match status" value="1"/>
</dbReference>
<dbReference type="RefSeq" id="WP_317832906.1">
    <property type="nucleotide sequence ID" value="NZ_CP136920.1"/>
</dbReference>
<dbReference type="Pfam" id="PF08031">
    <property type="entry name" value="BBE"/>
    <property type="match status" value="1"/>
</dbReference>
<dbReference type="Proteomes" id="UP001304300">
    <property type="component" value="Chromosome"/>
</dbReference>
<protein>
    <submittedName>
        <fullName evidence="7">FAD-binding protein</fullName>
    </submittedName>
</protein>
<proteinExistence type="inferred from homology"/>
<comment type="similarity">
    <text evidence="2">Belongs to the oxygen-dependent FAD-linked oxidoreductase family.</text>
</comment>
<reference evidence="7 8" key="1">
    <citation type="submission" date="2023-10" db="EMBL/GenBank/DDBJ databases">
        <title>Rubellicoccus peritrichatus gen. nov., sp. nov., isolated from an algae of coral reef tank.</title>
        <authorList>
            <person name="Luo J."/>
        </authorList>
    </citation>
    <scope>NUCLEOTIDE SEQUENCE [LARGE SCALE GENOMIC DNA]</scope>
    <source>
        <strain evidence="7 8">CR14</strain>
    </source>
</reference>
<dbReference type="Gene3D" id="3.30.43.10">
    <property type="entry name" value="Uridine Diphospho-n-acetylenolpyruvylglucosamine Reductase, domain 2"/>
    <property type="match status" value="1"/>
</dbReference>
<dbReference type="GO" id="GO:0016491">
    <property type="term" value="F:oxidoreductase activity"/>
    <property type="evidence" value="ECO:0007669"/>
    <property type="project" value="UniProtKB-KW"/>
</dbReference>
<dbReference type="PROSITE" id="PS51387">
    <property type="entry name" value="FAD_PCMH"/>
    <property type="match status" value="1"/>
</dbReference>
<dbReference type="Pfam" id="PF01565">
    <property type="entry name" value="FAD_binding_4"/>
    <property type="match status" value="1"/>
</dbReference>